<dbReference type="PANTHER" id="PTHR47466:SF1">
    <property type="entry name" value="METALLOPROTEASE MEP1 (AFU_ORTHOLOGUE AFUA_1G07730)-RELATED"/>
    <property type="match status" value="1"/>
</dbReference>
<comment type="similarity">
    <text evidence="2">Belongs to the peptidase M43B family.</text>
</comment>
<keyword evidence="7" id="KW-0862">Zinc</keyword>
<gene>
    <name evidence="12" type="ORF">C2857_005926</name>
</gene>
<evidence type="ECO:0000256" key="5">
    <source>
        <dbReference type="ARBA" id="ARBA00022729"/>
    </source>
</evidence>
<dbReference type="GO" id="GO:0008237">
    <property type="term" value="F:metallopeptidase activity"/>
    <property type="evidence" value="ECO:0007669"/>
    <property type="project" value="UniProtKB-KW"/>
</dbReference>
<dbReference type="Pfam" id="PF05572">
    <property type="entry name" value="Peptidase_M43"/>
    <property type="match status" value="1"/>
</dbReference>
<dbReference type="InterPro" id="IPR024079">
    <property type="entry name" value="MetalloPept_cat_dom_sf"/>
</dbReference>
<dbReference type="GO" id="GO:0046872">
    <property type="term" value="F:metal ion binding"/>
    <property type="evidence" value="ECO:0007669"/>
    <property type="project" value="UniProtKB-KW"/>
</dbReference>
<evidence type="ECO:0000256" key="1">
    <source>
        <dbReference type="ARBA" id="ARBA00003174"/>
    </source>
</evidence>
<feature type="domain" description="Peptidase M43 pregnancy-associated plasma-A" evidence="11">
    <location>
        <begin position="140"/>
        <end position="266"/>
    </location>
</feature>
<name>A0A7S9PU84_EPIFF</name>
<keyword evidence="8" id="KW-0482">Metalloprotease</keyword>
<dbReference type="GO" id="GO:0006508">
    <property type="term" value="P:proteolysis"/>
    <property type="evidence" value="ECO:0007669"/>
    <property type="project" value="UniProtKB-KW"/>
</dbReference>
<evidence type="ECO:0000256" key="7">
    <source>
        <dbReference type="ARBA" id="ARBA00022833"/>
    </source>
</evidence>
<dbReference type="AlphaFoldDB" id="A0A7S9PU84"/>
<dbReference type="Gene3D" id="3.40.390.10">
    <property type="entry name" value="Collagenase (Catalytic Domain)"/>
    <property type="match status" value="1"/>
</dbReference>
<keyword evidence="6" id="KW-0378">Hydrolase</keyword>
<accession>A0A7S9PU84</accession>
<evidence type="ECO:0000256" key="4">
    <source>
        <dbReference type="ARBA" id="ARBA00022723"/>
    </source>
</evidence>
<keyword evidence="9" id="KW-1015">Disulfide bond</keyword>
<evidence type="ECO:0000256" key="9">
    <source>
        <dbReference type="ARBA" id="ARBA00023157"/>
    </source>
</evidence>
<evidence type="ECO:0000256" key="10">
    <source>
        <dbReference type="SAM" id="SignalP"/>
    </source>
</evidence>
<dbReference type="EMBL" id="CP031386">
    <property type="protein sequence ID" value="QPG97187.1"/>
    <property type="molecule type" value="Genomic_DNA"/>
</dbReference>
<evidence type="ECO:0000256" key="6">
    <source>
        <dbReference type="ARBA" id="ARBA00022801"/>
    </source>
</evidence>
<organism evidence="12 13">
    <name type="scientific">Epichloe festucae (strain Fl1)</name>
    <dbReference type="NCBI Taxonomy" id="877507"/>
    <lineage>
        <taxon>Eukaryota</taxon>
        <taxon>Fungi</taxon>
        <taxon>Dikarya</taxon>
        <taxon>Ascomycota</taxon>
        <taxon>Pezizomycotina</taxon>
        <taxon>Sordariomycetes</taxon>
        <taxon>Hypocreomycetidae</taxon>
        <taxon>Hypocreales</taxon>
        <taxon>Clavicipitaceae</taxon>
        <taxon>Epichloe</taxon>
    </lineage>
</organism>
<keyword evidence="13" id="KW-1185">Reference proteome</keyword>
<feature type="chain" id="PRO_5034099142" description="Peptidase M43 pregnancy-associated plasma-A domain-containing protein" evidence="10">
    <location>
        <begin position="21"/>
        <end position="270"/>
    </location>
</feature>
<sequence length="270" mass="29714">MKSLSCVLLAGLSFAATSVGVPHKPNGPFCATGEPLKGLLDLHRQRNGSVPENSQRRAQPSPFHVDIDVYMFSILRSTSDASLTFEQVQTQMQVLNDSFKKVGFTFLLRDMLRIHHPDWPTNETARDESMYRMLHRGDYTSLNVYFVEKVDDMGALGSATFPISGKCDEHGWFRDGVVMQASAIANSVGDPPRSGKALVHEVGHWCGLLHTHSTSCSGDDSGDGDFIDDTPVSIVQLATCEEGLDTCPNQPGLDPIHNHMSYSNEYVFLP</sequence>
<evidence type="ECO:0000313" key="13">
    <source>
        <dbReference type="Proteomes" id="UP000594364"/>
    </source>
</evidence>
<evidence type="ECO:0000256" key="2">
    <source>
        <dbReference type="ARBA" id="ARBA00008721"/>
    </source>
</evidence>
<dbReference type="PANTHER" id="PTHR47466">
    <property type="match status" value="1"/>
</dbReference>
<proteinExistence type="inferred from homology"/>
<dbReference type="Proteomes" id="UP000594364">
    <property type="component" value="Chromosome 2"/>
</dbReference>
<keyword evidence="3" id="KW-0645">Protease</keyword>
<evidence type="ECO:0000256" key="3">
    <source>
        <dbReference type="ARBA" id="ARBA00022670"/>
    </source>
</evidence>
<keyword evidence="5 10" id="KW-0732">Signal</keyword>
<evidence type="ECO:0000259" key="11">
    <source>
        <dbReference type="Pfam" id="PF05572"/>
    </source>
</evidence>
<dbReference type="SUPFAM" id="SSF55486">
    <property type="entry name" value="Metalloproteases ('zincins'), catalytic domain"/>
    <property type="match status" value="1"/>
</dbReference>
<evidence type="ECO:0000313" key="12">
    <source>
        <dbReference type="EMBL" id="QPG97187.1"/>
    </source>
</evidence>
<comment type="function">
    <text evidence="1">Secreted metalloproteinase that allows assimilation of proteinaceous substrates.</text>
</comment>
<dbReference type="OrthoDB" id="536211at2759"/>
<protein>
    <recommendedName>
        <fullName evidence="11">Peptidase M43 pregnancy-associated plasma-A domain-containing protein</fullName>
    </recommendedName>
</protein>
<reference evidence="12 13" key="1">
    <citation type="journal article" date="2018" name="PLoS Genet.">
        <title>Repeat elements organise 3D genome structure and mediate transcription in the filamentous fungus Epichloe festucae.</title>
        <authorList>
            <person name="Winter D.J."/>
            <person name="Ganley A.R.D."/>
            <person name="Young C.A."/>
            <person name="Liachko I."/>
            <person name="Schardl C.L."/>
            <person name="Dupont P.Y."/>
            <person name="Berry D."/>
            <person name="Ram A."/>
            <person name="Scott B."/>
            <person name="Cox M.P."/>
        </authorList>
    </citation>
    <scope>NUCLEOTIDE SEQUENCE [LARGE SCALE GENOMIC DNA]</scope>
    <source>
        <strain evidence="12 13">Fl1</strain>
    </source>
</reference>
<feature type="signal peptide" evidence="10">
    <location>
        <begin position="1"/>
        <end position="20"/>
    </location>
</feature>
<evidence type="ECO:0000256" key="8">
    <source>
        <dbReference type="ARBA" id="ARBA00023049"/>
    </source>
</evidence>
<keyword evidence="4" id="KW-0479">Metal-binding</keyword>
<dbReference type="InterPro" id="IPR008754">
    <property type="entry name" value="Peptidase_M43"/>
</dbReference>